<gene>
    <name evidence="2" type="ORF">PHMEG_0006835</name>
</gene>
<accession>A0A225WMX6</accession>
<feature type="region of interest" description="Disordered" evidence="1">
    <location>
        <begin position="26"/>
        <end position="67"/>
    </location>
</feature>
<name>A0A225WMX6_9STRA</name>
<evidence type="ECO:0000313" key="2">
    <source>
        <dbReference type="EMBL" id="OWZ18983.1"/>
    </source>
</evidence>
<reference evidence="3" key="1">
    <citation type="submission" date="2017-03" db="EMBL/GenBank/DDBJ databases">
        <title>Phytopthora megakarya and P. palmivora, two closely related causual agents of cacao black pod achieved similar genome size and gene model numbers by different mechanisms.</title>
        <authorList>
            <person name="Ali S."/>
            <person name="Shao J."/>
            <person name="Larry D.J."/>
            <person name="Kronmiller B."/>
            <person name="Shen D."/>
            <person name="Strem M.D."/>
            <person name="Melnick R.L."/>
            <person name="Guiltinan M.J."/>
            <person name="Tyler B.M."/>
            <person name="Meinhardt L.W."/>
            <person name="Bailey B.A."/>
        </authorList>
    </citation>
    <scope>NUCLEOTIDE SEQUENCE [LARGE SCALE GENOMIC DNA]</scope>
    <source>
        <strain evidence="3">zdho120</strain>
    </source>
</reference>
<dbReference type="Proteomes" id="UP000198211">
    <property type="component" value="Unassembled WGS sequence"/>
</dbReference>
<comment type="caution">
    <text evidence="2">The sequence shown here is derived from an EMBL/GenBank/DDBJ whole genome shotgun (WGS) entry which is preliminary data.</text>
</comment>
<keyword evidence="3" id="KW-1185">Reference proteome</keyword>
<dbReference type="AlphaFoldDB" id="A0A225WMX6"/>
<sequence>MLVLFSRRLVVSEEAKVEENSECDIDVLTSREDESSDESCSDDYESDSFCGDDLESDGSSGVELDPLRDEEEATTFVMLKMATATKSVFCGIGIRDYLKMQRADPQTGMVPVFLPVLPLEIKSHEGLVHLKKERREYETKPRNRCRVTVEDNHAVVEQIQDSFDADLLDVFHRQEQALPDIKGLFKKDLKMNLAGSDVTARVMDYSKCFKTIVIDNGLMECIRFECGTRSKWFLG</sequence>
<evidence type="ECO:0000256" key="1">
    <source>
        <dbReference type="SAM" id="MobiDB-lite"/>
    </source>
</evidence>
<feature type="compositionally biased region" description="Acidic residues" evidence="1">
    <location>
        <begin position="34"/>
        <end position="56"/>
    </location>
</feature>
<organism evidence="2 3">
    <name type="scientific">Phytophthora megakarya</name>
    <dbReference type="NCBI Taxonomy" id="4795"/>
    <lineage>
        <taxon>Eukaryota</taxon>
        <taxon>Sar</taxon>
        <taxon>Stramenopiles</taxon>
        <taxon>Oomycota</taxon>
        <taxon>Peronosporomycetes</taxon>
        <taxon>Peronosporales</taxon>
        <taxon>Peronosporaceae</taxon>
        <taxon>Phytophthora</taxon>
    </lineage>
</organism>
<evidence type="ECO:0000313" key="3">
    <source>
        <dbReference type="Proteomes" id="UP000198211"/>
    </source>
</evidence>
<dbReference type="EMBL" id="NBNE01000506">
    <property type="protein sequence ID" value="OWZ18983.1"/>
    <property type="molecule type" value="Genomic_DNA"/>
</dbReference>
<proteinExistence type="predicted"/>
<protein>
    <submittedName>
        <fullName evidence="2">Uncharacterized protein</fullName>
    </submittedName>
</protein>